<sequence>MIRNLNKIENQTEFFELIGKTKSSVTCTADGLAINDTIDIAREAYNDIVKAVFTEKLNQIGKARDSFLHEKVMEEFGKDISPDNIENFQTELINIKNLPGEQQEQAIRNLVRNFGGPTQEQFDNSWRTVEEACEEKFNQNVQKITENLKEGSTRDAVRDQIKENDFKELEELAKKQLHSIITSEEQGELQK</sequence>
<evidence type="ECO:0000313" key="2">
    <source>
        <dbReference type="Proteomes" id="UP000663844"/>
    </source>
</evidence>
<dbReference type="Proteomes" id="UP000663844">
    <property type="component" value="Unassembled WGS sequence"/>
</dbReference>
<accession>A0A819BJJ7</accession>
<dbReference type="EMBL" id="CAJOAZ010001366">
    <property type="protein sequence ID" value="CAF3804616.1"/>
    <property type="molecule type" value="Genomic_DNA"/>
</dbReference>
<dbReference type="AlphaFoldDB" id="A0A819BJJ7"/>
<reference evidence="1" key="1">
    <citation type="submission" date="2021-02" db="EMBL/GenBank/DDBJ databases">
        <authorList>
            <person name="Nowell W R."/>
        </authorList>
    </citation>
    <scope>NUCLEOTIDE SEQUENCE</scope>
</reference>
<comment type="caution">
    <text evidence="1">The sequence shown here is derived from an EMBL/GenBank/DDBJ whole genome shotgun (WGS) entry which is preliminary data.</text>
</comment>
<proteinExistence type="predicted"/>
<name>A0A819BJJ7_9BILA</name>
<gene>
    <name evidence="1" type="ORF">OXD698_LOCUS18464</name>
</gene>
<organism evidence="1 2">
    <name type="scientific">Adineta steineri</name>
    <dbReference type="NCBI Taxonomy" id="433720"/>
    <lineage>
        <taxon>Eukaryota</taxon>
        <taxon>Metazoa</taxon>
        <taxon>Spiralia</taxon>
        <taxon>Gnathifera</taxon>
        <taxon>Rotifera</taxon>
        <taxon>Eurotatoria</taxon>
        <taxon>Bdelloidea</taxon>
        <taxon>Adinetida</taxon>
        <taxon>Adinetidae</taxon>
        <taxon>Adineta</taxon>
    </lineage>
</organism>
<evidence type="ECO:0000313" key="1">
    <source>
        <dbReference type="EMBL" id="CAF3804616.1"/>
    </source>
</evidence>
<protein>
    <submittedName>
        <fullName evidence="1">Uncharacterized protein</fullName>
    </submittedName>
</protein>